<proteinExistence type="predicted"/>
<dbReference type="Proteomes" id="UP000243884">
    <property type="component" value="Unassembled WGS sequence"/>
</dbReference>
<dbReference type="Pfam" id="PF09148">
    <property type="entry name" value="DUF1934"/>
    <property type="match status" value="1"/>
</dbReference>
<accession>A0A1W1YS41</accession>
<keyword evidence="2" id="KW-1185">Reference proteome</keyword>
<dbReference type="InterPro" id="IPR015231">
    <property type="entry name" value="DUF1934"/>
</dbReference>
<dbReference type="RefSeq" id="WP_084099008.1">
    <property type="nucleotide sequence ID" value="NZ_FWXK01000004.1"/>
</dbReference>
<evidence type="ECO:0000313" key="1">
    <source>
        <dbReference type="EMBL" id="SMC38954.1"/>
    </source>
</evidence>
<dbReference type="OrthoDB" id="2151645at2"/>
<dbReference type="EMBL" id="FWXK01000004">
    <property type="protein sequence ID" value="SMC38954.1"/>
    <property type="molecule type" value="Genomic_DNA"/>
</dbReference>
<dbReference type="STRING" id="371602.SAMN04487984_0881"/>
<dbReference type="AlphaFoldDB" id="A0A1W1YS41"/>
<dbReference type="SUPFAM" id="SSF50814">
    <property type="entry name" value="Lipocalins"/>
    <property type="match status" value="1"/>
</dbReference>
<reference evidence="2" key="1">
    <citation type="submission" date="2017-04" db="EMBL/GenBank/DDBJ databases">
        <authorList>
            <person name="Varghese N."/>
            <person name="Submissions S."/>
        </authorList>
    </citation>
    <scope>NUCLEOTIDE SEQUENCE [LARGE SCALE GENOMIC DNA]</scope>
    <source>
        <strain evidence="2">DSM 21500</strain>
    </source>
</reference>
<dbReference type="InterPro" id="IPR012674">
    <property type="entry name" value="Calycin"/>
</dbReference>
<name>A0A1W1YS41_9LACT</name>
<protein>
    <submittedName>
        <fullName evidence="1">Uncharacterized beta-barrel protein YwiB, DUF1934 family</fullName>
    </submittedName>
</protein>
<organism evidence="1 2">
    <name type="scientific">Aerococcus suis</name>
    <dbReference type="NCBI Taxonomy" id="371602"/>
    <lineage>
        <taxon>Bacteria</taxon>
        <taxon>Bacillati</taxon>
        <taxon>Bacillota</taxon>
        <taxon>Bacilli</taxon>
        <taxon>Lactobacillales</taxon>
        <taxon>Aerococcaceae</taxon>
        <taxon>Aerococcus</taxon>
    </lineage>
</organism>
<sequence>MKTTNVELQITSIVDQTAQVEEAYEKNQWQTDGKIYQRQQQLYLWYVEPHEEGDHTVQIKVTGEDNVMIKRRVTGVNYVLNFNRQKATLNYHPITEKQAIELVGFLDDLEVSADEVKFTYRLYQADNMLGVYTHRLNFASKK</sequence>
<evidence type="ECO:0000313" key="2">
    <source>
        <dbReference type="Proteomes" id="UP000243884"/>
    </source>
</evidence>
<dbReference type="Gene3D" id="2.40.128.20">
    <property type="match status" value="1"/>
</dbReference>
<gene>
    <name evidence="1" type="ORF">SAMN04487984_0881</name>
</gene>